<name>A0A183UHM3_TOXCA</name>
<evidence type="ECO:0000313" key="3">
    <source>
        <dbReference type="WBParaSite" id="TCNE_0000799301-mRNA-1"/>
    </source>
</evidence>
<reference evidence="1 2" key="2">
    <citation type="submission" date="2018-11" db="EMBL/GenBank/DDBJ databases">
        <authorList>
            <consortium name="Pathogen Informatics"/>
        </authorList>
    </citation>
    <scope>NUCLEOTIDE SEQUENCE [LARGE SCALE GENOMIC DNA]</scope>
</reference>
<protein>
    <submittedName>
        <fullName evidence="3">Syntaxin-6_N domain-containing protein</fullName>
    </submittedName>
</protein>
<accession>A0A183UHM3</accession>
<sequence>MRWRATVVWRARSGAVRNSCSVSEMVHNRSEICDAPSNSYVVCDVARIGCVDWERASNSCFVRDVARERFYGARKQPDEDMADVQDFLLEELSDIPHVNDSARRAFHPWTKMTVMWQQLKNIAQILERLGREKEESSQTLAAAEKYEVMDKASDSVRA</sequence>
<dbReference type="EMBL" id="UYWY01019800">
    <property type="protein sequence ID" value="VDM39314.1"/>
    <property type="molecule type" value="Genomic_DNA"/>
</dbReference>
<dbReference type="Proteomes" id="UP000050794">
    <property type="component" value="Unassembled WGS sequence"/>
</dbReference>
<evidence type="ECO:0000313" key="2">
    <source>
        <dbReference type="Proteomes" id="UP000050794"/>
    </source>
</evidence>
<proteinExistence type="predicted"/>
<evidence type="ECO:0000313" key="1">
    <source>
        <dbReference type="EMBL" id="VDM39314.1"/>
    </source>
</evidence>
<dbReference type="AlphaFoldDB" id="A0A183UHM3"/>
<keyword evidence="2" id="KW-1185">Reference proteome</keyword>
<dbReference type="WBParaSite" id="TCNE_0000799301-mRNA-1">
    <property type="protein sequence ID" value="TCNE_0000799301-mRNA-1"/>
    <property type="gene ID" value="TCNE_0000799301"/>
</dbReference>
<organism evidence="2 3">
    <name type="scientific">Toxocara canis</name>
    <name type="common">Canine roundworm</name>
    <dbReference type="NCBI Taxonomy" id="6265"/>
    <lineage>
        <taxon>Eukaryota</taxon>
        <taxon>Metazoa</taxon>
        <taxon>Ecdysozoa</taxon>
        <taxon>Nematoda</taxon>
        <taxon>Chromadorea</taxon>
        <taxon>Rhabditida</taxon>
        <taxon>Spirurina</taxon>
        <taxon>Ascaridomorpha</taxon>
        <taxon>Ascaridoidea</taxon>
        <taxon>Toxocaridae</taxon>
        <taxon>Toxocara</taxon>
    </lineage>
</organism>
<reference evidence="3" key="1">
    <citation type="submission" date="2016-06" db="UniProtKB">
        <authorList>
            <consortium name="WormBaseParasite"/>
        </authorList>
    </citation>
    <scope>IDENTIFICATION</scope>
</reference>
<gene>
    <name evidence="1" type="ORF">TCNE_LOCUS7993</name>
</gene>